<keyword evidence="4" id="KW-0032">Aminotransferase</keyword>
<comment type="caution">
    <text evidence="4">The sequence shown here is derived from an EMBL/GenBank/DDBJ whole genome shotgun (WGS) entry which is preliminary data.</text>
</comment>
<dbReference type="PROSITE" id="PS00600">
    <property type="entry name" value="AA_TRANSFER_CLASS_3"/>
    <property type="match status" value="1"/>
</dbReference>
<dbReference type="InterPro" id="IPR015422">
    <property type="entry name" value="PyrdxlP-dep_Trfase_small"/>
</dbReference>
<organism evidence="4 5">
    <name type="scientific">Deinococcus oregonensis</name>
    <dbReference type="NCBI Taxonomy" id="1805970"/>
    <lineage>
        <taxon>Bacteria</taxon>
        <taxon>Thermotogati</taxon>
        <taxon>Deinococcota</taxon>
        <taxon>Deinococci</taxon>
        <taxon>Deinococcales</taxon>
        <taxon>Deinococcaceae</taxon>
        <taxon>Deinococcus</taxon>
    </lineage>
</organism>
<reference evidence="4 5" key="1">
    <citation type="submission" date="2024-09" db="EMBL/GenBank/DDBJ databases">
        <authorList>
            <person name="Sun Q."/>
            <person name="Mori K."/>
        </authorList>
    </citation>
    <scope>NUCLEOTIDE SEQUENCE [LARGE SCALE GENOMIC DNA]</scope>
    <source>
        <strain evidence="4 5">JCM 13503</strain>
    </source>
</reference>
<dbReference type="Pfam" id="PF00202">
    <property type="entry name" value="Aminotran_3"/>
    <property type="match status" value="1"/>
</dbReference>
<gene>
    <name evidence="4" type="ORF">ACFFLM_21685</name>
</gene>
<dbReference type="PANTHER" id="PTHR43713">
    <property type="entry name" value="GLUTAMATE-1-SEMIALDEHYDE 2,1-AMINOMUTASE"/>
    <property type="match status" value="1"/>
</dbReference>
<dbReference type="EMBL" id="JBHLYR010000063">
    <property type="protein sequence ID" value="MFB9994574.1"/>
    <property type="molecule type" value="Genomic_DNA"/>
</dbReference>
<evidence type="ECO:0000256" key="1">
    <source>
        <dbReference type="ARBA" id="ARBA00001933"/>
    </source>
</evidence>
<keyword evidence="4" id="KW-0808">Transferase</keyword>
<evidence type="ECO:0000256" key="3">
    <source>
        <dbReference type="RuleBase" id="RU003560"/>
    </source>
</evidence>
<keyword evidence="5" id="KW-1185">Reference proteome</keyword>
<dbReference type="InterPro" id="IPR015421">
    <property type="entry name" value="PyrdxlP-dep_Trfase_major"/>
</dbReference>
<proteinExistence type="inferred from homology"/>
<protein>
    <submittedName>
        <fullName evidence="4">Aminotransferase class III-fold pyridoxal phosphate-dependent enzyme</fullName>
    </submittedName>
</protein>
<dbReference type="SUPFAM" id="SSF53383">
    <property type="entry name" value="PLP-dependent transferases"/>
    <property type="match status" value="1"/>
</dbReference>
<dbReference type="RefSeq" id="WP_380015639.1">
    <property type="nucleotide sequence ID" value="NZ_JBHLYR010000063.1"/>
</dbReference>
<dbReference type="InterPro" id="IPR049704">
    <property type="entry name" value="Aminotrans_3_PPA_site"/>
</dbReference>
<dbReference type="InterPro" id="IPR005814">
    <property type="entry name" value="Aminotrans_3"/>
</dbReference>
<accession>A0ABV6B484</accession>
<dbReference type="PANTHER" id="PTHR43713:SF3">
    <property type="entry name" value="GLUTAMATE-1-SEMIALDEHYDE 2,1-AMINOMUTASE 1, CHLOROPLASTIC-RELATED"/>
    <property type="match status" value="1"/>
</dbReference>
<name>A0ABV6B484_9DEIO</name>
<evidence type="ECO:0000313" key="4">
    <source>
        <dbReference type="EMBL" id="MFB9994574.1"/>
    </source>
</evidence>
<dbReference type="Gene3D" id="3.40.640.10">
    <property type="entry name" value="Type I PLP-dependent aspartate aminotransferase-like (Major domain)"/>
    <property type="match status" value="1"/>
</dbReference>
<comment type="similarity">
    <text evidence="3">Belongs to the class-III pyridoxal-phosphate-dependent aminotransferase family.</text>
</comment>
<keyword evidence="2 3" id="KW-0663">Pyridoxal phosphate</keyword>
<dbReference type="Proteomes" id="UP001589733">
    <property type="component" value="Unassembled WGS sequence"/>
</dbReference>
<evidence type="ECO:0000256" key="2">
    <source>
        <dbReference type="ARBA" id="ARBA00022898"/>
    </source>
</evidence>
<dbReference type="GO" id="GO:0008483">
    <property type="term" value="F:transaminase activity"/>
    <property type="evidence" value="ECO:0007669"/>
    <property type="project" value="UniProtKB-KW"/>
</dbReference>
<comment type="cofactor">
    <cofactor evidence="1">
        <name>pyridoxal 5'-phosphate</name>
        <dbReference type="ChEBI" id="CHEBI:597326"/>
    </cofactor>
</comment>
<dbReference type="InterPro" id="IPR015424">
    <property type="entry name" value="PyrdxlP-dep_Trfase"/>
</dbReference>
<sequence length="500" mass="52353">MTAPPLSLDADQKRALNLLAAGNRDVLGVLAGVATRQRRSLEWHARAQQVVSGGRSQLPYFSPVLPLCTEEAHAGQIVCADGHSYVDAHMGYTSGILGHNPPAVVAALGAALGKRPGAGYFVSQQVELAELICGLVPGMERVAFLHAGADAITAAVRLCRAATRRTLIAKFEGCYHGWHEPGLVNTALTWAGRAGEGPLDQIAPELATGGVSRAAGAEFLILPYGDPLALQLIRDHAAQLAGVLLDPVPRFMMNDLAGAQVFAQQLRSVTAELGIPLICDEVVTGFRLAPGGVAEAFGLQPDLSCFGKITGGLGLPLSVVGGRADLMNRATTAGLVNDYVSQKVWISTTTAANSLSVTASLAAVRAIAQAGAGLFAPLDAQHAHLKSDVNALATRLGVPLHLDGHPRLYSMLAFSLTSPDPEGTPLPDAHNPARAYFRAFTLSNVRAARLLTLYLRLQGVYMETLPTVDLSAAHTAADVTQISVGLTEAVNRMQSHGVLA</sequence>
<dbReference type="Gene3D" id="3.90.1150.10">
    <property type="entry name" value="Aspartate Aminotransferase, domain 1"/>
    <property type="match status" value="1"/>
</dbReference>
<evidence type="ECO:0000313" key="5">
    <source>
        <dbReference type="Proteomes" id="UP001589733"/>
    </source>
</evidence>